<dbReference type="EMBL" id="JBHTAX010000005">
    <property type="protein sequence ID" value="MFC7192788.1"/>
    <property type="molecule type" value="Genomic_DNA"/>
</dbReference>
<sequence>MMRCPHRRHYLRERSGSSLGRRRSPLDFGDSVTSLVSTVTDQTTTWRM</sequence>
<name>A0ABD5YY29_9EURY</name>
<gene>
    <name evidence="2" type="ORF">ACFQL7_25255</name>
</gene>
<organism evidence="2 3">
    <name type="scientific">Halocatena marina</name>
    <dbReference type="NCBI Taxonomy" id="2934937"/>
    <lineage>
        <taxon>Archaea</taxon>
        <taxon>Methanobacteriati</taxon>
        <taxon>Methanobacteriota</taxon>
        <taxon>Stenosarchaea group</taxon>
        <taxon>Halobacteria</taxon>
        <taxon>Halobacteriales</taxon>
        <taxon>Natronomonadaceae</taxon>
        <taxon>Halocatena</taxon>
    </lineage>
</organism>
<evidence type="ECO:0000313" key="2">
    <source>
        <dbReference type="EMBL" id="MFC7192788.1"/>
    </source>
</evidence>
<reference evidence="2 3" key="1">
    <citation type="journal article" date="2019" name="Int. J. Syst. Evol. Microbiol.">
        <title>The Global Catalogue of Microorganisms (GCM) 10K type strain sequencing project: providing services to taxonomists for standard genome sequencing and annotation.</title>
        <authorList>
            <consortium name="The Broad Institute Genomics Platform"/>
            <consortium name="The Broad Institute Genome Sequencing Center for Infectious Disease"/>
            <person name="Wu L."/>
            <person name="Ma J."/>
        </authorList>
    </citation>
    <scope>NUCLEOTIDE SEQUENCE [LARGE SCALE GENOMIC DNA]</scope>
    <source>
        <strain evidence="2 3">RDMS1</strain>
    </source>
</reference>
<protein>
    <submittedName>
        <fullName evidence="2">Uncharacterized protein</fullName>
    </submittedName>
</protein>
<keyword evidence="3" id="KW-1185">Reference proteome</keyword>
<evidence type="ECO:0000313" key="3">
    <source>
        <dbReference type="Proteomes" id="UP001596417"/>
    </source>
</evidence>
<proteinExistence type="predicted"/>
<evidence type="ECO:0000256" key="1">
    <source>
        <dbReference type="SAM" id="MobiDB-lite"/>
    </source>
</evidence>
<accession>A0ABD5YY29</accession>
<feature type="compositionally biased region" description="Basic residues" evidence="1">
    <location>
        <begin position="1"/>
        <end position="11"/>
    </location>
</feature>
<dbReference type="Proteomes" id="UP001596417">
    <property type="component" value="Unassembled WGS sequence"/>
</dbReference>
<dbReference type="AlphaFoldDB" id="A0ABD5YY29"/>
<dbReference type="GeneID" id="76202488"/>
<feature type="region of interest" description="Disordered" evidence="1">
    <location>
        <begin position="1"/>
        <end position="27"/>
    </location>
</feature>
<comment type="caution">
    <text evidence="2">The sequence shown here is derived from an EMBL/GenBank/DDBJ whole genome shotgun (WGS) entry which is preliminary data.</text>
</comment>
<dbReference type="RefSeq" id="WP_264556533.1">
    <property type="nucleotide sequence ID" value="NZ_CP109981.1"/>
</dbReference>